<feature type="region of interest" description="Disordered" evidence="2">
    <location>
        <begin position="1"/>
        <end position="32"/>
    </location>
</feature>
<feature type="compositionally biased region" description="Low complexity" evidence="2">
    <location>
        <begin position="2928"/>
        <end position="2943"/>
    </location>
</feature>
<feature type="compositionally biased region" description="Polar residues" evidence="2">
    <location>
        <begin position="1431"/>
        <end position="1460"/>
    </location>
</feature>
<feature type="compositionally biased region" description="Polar residues" evidence="2">
    <location>
        <begin position="1226"/>
        <end position="1237"/>
    </location>
</feature>
<feature type="compositionally biased region" description="Pro residues" evidence="2">
    <location>
        <begin position="1327"/>
        <end position="1339"/>
    </location>
</feature>
<feature type="region of interest" description="Disordered" evidence="2">
    <location>
        <begin position="1309"/>
        <end position="1504"/>
    </location>
</feature>
<feature type="region of interest" description="Disordered" evidence="2">
    <location>
        <begin position="2740"/>
        <end position="2844"/>
    </location>
</feature>
<keyword evidence="4" id="KW-1185">Reference proteome</keyword>
<protein>
    <submittedName>
        <fullName evidence="3">Uncharacterized protein</fullName>
    </submittedName>
</protein>
<feature type="compositionally biased region" description="Polar residues" evidence="2">
    <location>
        <begin position="1872"/>
        <end position="1886"/>
    </location>
</feature>
<feature type="region of interest" description="Disordered" evidence="2">
    <location>
        <begin position="3493"/>
        <end position="3543"/>
    </location>
</feature>
<feature type="compositionally biased region" description="Polar residues" evidence="2">
    <location>
        <begin position="2661"/>
        <end position="2677"/>
    </location>
</feature>
<comment type="caution">
    <text evidence="3">The sequence shown here is derived from an EMBL/GenBank/DDBJ whole genome shotgun (WGS) entry which is preliminary data.</text>
</comment>
<evidence type="ECO:0000256" key="1">
    <source>
        <dbReference type="ARBA" id="ARBA00022581"/>
    </source>
</evidence>
<feature type="compositionally biased region" description="Polar residues" evidence="2">
    <location>
        <begin position="132"/>
        <end position="153"/>
    </location>
</feature>
<feature type="compositionally biased region" description="Acidic residues" evidence="2">
    <location>
        <begin position="1476"/>
        <end position="1503"/>
    </location>
</feature>
<dbReference type="EMBL" id="JALJOS010000050">
    <property type="protein sequence ID" value="KAK9819096.1"/>
    <property type="molecule type" value="Genomic_DNA"/>
</dbReference>
<feature type="compositionally biased region" description="Polar residues" evidence="2">
    <location>
        <begin position="2827"/>
        <end position="2837"/>
    </location>
</feature>
<feature type="region of interest" description="Disordered" evidence="2">
    <location>
        <begin position="129"/>
        <end position="153"/>
    </location>
</feature>
<feature type="compositionally biased region" description="Polar residues" evidence="2">
    <location>
        <begin position="2781"/>
        <end position="2796"/>
    </location>
</feature>
<feature type="compositionally biased region" description="Polar residues" evidence="2">
    <location>
        <begin position="989"/>
        <end position="998"/>
    </location>
</feature>
<feature type="region of interest" description="Disordered" evidence="2">
    <location>
        <begin position="2880"/>
        <end position="2952"/>
    </location>
</feature>
<feature type="region of interest" description="Disordered" evidence="2">
    <location>
        <begin position="2657"/>
        <end position="2678"/>
    </location>
</feature>
<feature type="compositionally biased region" description="Low complexity" evidence="2">
    <location>
        <begin position="1622"/>
        <end position="1640"/>
    </location>
</feature>
<evidence type="ECO:0000256" key="2">
    <source>
        <dbReference type="SAM" id="MobiDB-lite"/>
    </source>
</evidence>
<gene>
    <name evidence="3" type="ORF">WJX74_000052</name>
</gene>
<feature type="compositionally biased region" description="Polar residues" evidence="2">
    <location>
        <begin position="1729"/>
        <end position="1738"/>
    </location>
</feature>
<feature type="region of interest" description="Disordered" evidence="2">
    <location>
        <begin position="2203"/>
        <end position="2280"/>
    </location>
</feature>
<feature type="compositionally biased region" description="Pro residues" evidence="2">
    <location>
        <begin position="3499"/>
        <end position="3523"/>
    </location>
</feature>
<feature type="compositionally biased region" description="Low complexity" evidence="2">
    <location>
        <begin position="859"/>
        <end position="873"/>
    </location>
</feature>
<sequence>MSAADGDTDSTAQGTPPRGLPESHVSLTSAAATGDVKDLEGQLGWLRECLDQCQTIDSSATSQAVPAPSQLLLPKQPPQLQHTAPTDKLQVQDKQDAFNTAHEDNDWSLAAQAAKPGELEKQCRKGAILNANGDSSLPSSGNQAEPASNSQVPLNVGLQPAATATSKPAPASHSAGVGQHAGEPAAAIDGQHGIVAAAEANAARISAAKQTLPQPDKQQAGSSSRPVSPSTRRDRCTALRFCAELHGLVGTIISGLKATNLDPEPTVQKPSGNAASSTFRPPLALSSLEFETVSGLLRLFTPPHVRPGRVISDPVTQSPWASRTQIDRKQDEEALLVQLALSAADCRPVIEFFEPEAQASPSPPEPAKHFASNAEGVGQVVAASQSPGAAQGAFMTALGSENRQSADASTHAQAALPTLESGTPRSTDFEGTGVPYAANSPAAAAAAAPAHGKPVKPAGSESRSPHASMPAQAFVVVGSVDPEAAAPSLDALDPYLREPYETWGQEELAAKFLLAYHQSAGGPWPLLPRLWVDRAIGRDFYPFIQARKAGQGKAPRWVESPKSKEHPAERELEFEVFQRLVDVLEASPSGWAEPAAAMGEGHDATVLAKLRHLATAYRCGLLSVSDWQLANEHLKLDRILACACEHYPPDPDTATSKIQQTYKLYRLADVRLAFHSHFLPHVELHVELKLPPKQPAAVGKDNIPLWEQSSFIILKPKGLRAEWVWTDPRLVQAFKLDLLAAQSPKETPAARVHIQLLQTARSEAVTCKEKTFTFGELVKVMPSLSNPVVQSLVLIMREIKAANQKWQQDLQAFPSGAGPPCTIMQHNRLFYQDKVGPANLMGVVRVRWLPTNSAGRPASSSETSSGKPSSSWSKIVGSRLRKLDKQENQFDAALWAEAQLRGCASPCLPCLPDDELAEEHFELLVGMVEASQQRLALLSPAYEESLKACSATRLLAYQAICHNGTLQPSEEQLVKHQLGLEREVCKIRTQSDSASQDSGSEEDHDGQSIKERVRIAIHRHLLPRSSRYWRPNKFPMARDVSGVSGPVHTSLIFVNPCTDGVSRASLTRQALEERAEAFMLTSPTATVTVETFEEHWRMLHCHQVECFKLGNLRTVLHRLQNFALAAILDIMDGVDQADRAWLQSLEAYLPGHARPCRVQDFKRLVYRTMVASSRLHGVVHIRRLPQRWPASSTVSVRQAKRASAGSAASAGDADPAKPSPAEGNLPQASKPPQQSARSHADASTLPAEQGTKATPAAPSDSHASTFLDSHEQAIMAGLDAGTHKAVMGRLANQFCPKREARKRSEELMARELKEERNRQAWARIGKEPPPPKVPKPAPSPQQKKATVPVKSDVAKNSLPASGCSGESQPDPDAVAAAQEATSQPRLRTSTSAQKSPKPAAAAAAAGDPKLSLGNAAASGAEPSPALESVIIQDQGSTVASPCSPPDSLQGQLASCNQPEQITAGEDKSSEGRHNETDDDDVDVNDDDLDEDGDNLDENDELDSVDQQYSCMAARLEAAVVKDAKVQANAKAALEKAIESGKEVAVLVEQAAEAKRESEEAQAALMELTRQREANAAALLREEEAAAKAAKARKEARQRKQAQRRARDKARLHHRAPNPPSADAPDSAGAAAGADAVPGLSHPAALDMSLPPLATAGSSCSAVQWQIANGHDDRAASLELPDSNEPTGGLAAAEKKPEKTPSPLAAAASASAGTQRYHSRRSAIPGAPSGMQQQGSSKTHAWHANSPAPDPDVQCLSSSPLADEATTFLPGENQVATQATTDTATATDPELASHGLHRSLKSDDQAVSAVEASADSLEQSQRGSSMQSSSNAAADNGMQPAAQSSKHPRQRRRKHAQRISVDKSTSPPPDASGVNQLAQLQESPSGPVQKNMEALKAGMSTDTPRVLNVSNSVAAAASAPEPDIVPLVQLAQAGRASDMTSTAFAGGQFSRPKPMGLHRRLASQGLAPSPARPVPKGHALLGTPAGPNIESLLAEIFQNNQAANTPAEASMKRDAAVASSASSENAIDLPEAAQLMASMAAAMATIGQASAALTASIHQAASWLGQRRAQAANPAQQDQVRERMRTSKAALLKLRPIEAMVAEAVKNVQPDAAEDEECQRKRTINRPPTTLPASHVFPRLITQREAARLSRRQGSAETRPLSSSAGLLHQLLFRAAPAHCQAMRRHRQAAADDPVTASYLHSSLEQNHPRPGDLSCTLSNDKAQPLVTGSNTPAAPASQDLPSSSSVSQQDTSGSTDAHAGEGNSSCHPPSSNQQGTQELSRRSVPGLMSIFTPPHVVPGRVVTSHALSSQGASITQTEHRPAFGKLTANAAWEKLRDDAIQPGPLLFTRQDEKSAAKAAKKAAKKQRKRHQQPPDGELRPENFELVVDALAALHSGSALPAAGHIGGTNTSAFAKLRALDDAQQQGLLLAAEGQLVKQHVELHRVMASIWGPDAQSEHEQQDCVPDFCDSTADGMHKERRQAAWHHHSIPHRLRQPPASSRFSIEGAAHASPSIILVNLENCIAHRSLTARSTLETLVKQQMASCKPVARVAVESFEGQAGMQSDRALQCFSLADVGEIMPSLSDSALAALFDIMTGMQQCLLDRSNLSSSNTRPCSRIIESRRLAYKLQVAPCNLMTVVHAWQLLGDGSQACTPAPIPASLSSPHGSNDQQGQPELSTPVYETVDPEECQPAEATANRPELEQALDIVMARNNGRGPSQEKLAEELREELVRQLNIADRFKPKAPPSAPAPDASPGLSSQPRLDSSTAAAGPEKPHQACGPSSSNVYDTPQNATGTGPAASRDVSAALSSGEQEAALTVAPMHSMGSGTSRQSTDGSAVRRQHAPPHILRPAMAVQDQKEQRALAAAAALLREEEEAKAAAQAKKEAKKEAKRRKQAQRHARDPVNLPLADPNASADTSGGIMPSVQQQSASGSLSGQAGTARPQQGGVNPRSLVSEQCVRADAVEAAASTEPCASMPESAFEQHLSAAVADDMLPPATRANESGQVGSAGTQHMTAPHHASYCQQPQGNSIASMNGITSGLGTHNLDLSAARPLGTGDVNPFSPGHGTTALRDHHALQQAGRAESTSPLSQRWLQAEEATFPVSRRDLAISSARPKPMGKQRQQAVGALAKTSSWPASQANALQPPLAWASIEHPPMQLFHEGPARSSQLTESHGSAAAACSHASDELLEADQMLSEMDAAVDTVIQASVALSSSIHRATRWLGHSTAQSVNPAKLQQVRERMRKSKVTLQKLSSAAAEGGCSMQQTAADPGAAAAHTGFHDLKLSYITFVPPALQPVAQREHQDSIPQGSHLADPALRFKQTHSAPRSNFRQPLVPQHPTAAFCAHTNSSSQAPSNRGAADMRLHALSAILVVSTSLSHLVWAADNTHIDNHSKKWTVLATTSYPGGHSSFVKRSIPPGGSDVDTYSYMDHIDITVQVDGAPYSNWFRIYSDQSVIAEDTPGNQYGVDFWLNDGSGKPVKTFDGVATPSLVTIFGPGPPPTPSPTPSPKPTPAPTPPPTLEPVGDQDSCDDPENGYSPPSPAVIALQAPDNRIPAWEGSTATFPAIGLMFKSKGLFGSCAYGSAFAIGPNHILTAAHMLYHNGKDVNPKHIDFGKVGKQDHGVAGGYHIKVKKYVPGQDPRSAANPAAHQHNHRVDEQ</sequence>
<feature type="compositionally biased region" description="Polar residues" evidence="2">
    <location>
        <begin position="2262"/>
        <end position="2278"/>
    </location>
</feature>
<feature type="compositionally biased region" description="Polar residues" evidence="2">
    <location>
        <begin position="2215"/>
        <end position="2231"/>
    </location>
</feature>
<feature type="region of interest" description="Disordered" evidence="2">
    <location>
        <begin position="2349"/>
        <end position="2380"/>
    </location>
</feature>
<organism evidence="3 4">
    <name type="scientific">Apatococcus lobatus</name>
    <dbReference type="NCBI Taxonomy" id="904363"/>
    <lineage>
        <taxon>Eukaryota</taxon>
        <taxon>Viridiplantae</taxon>
        <taxon>Chlorophyta</taxon>
        <taxon>core chlorophytes</taxon>
        <taxon>Trebouxiophyceae</taxon>
        <taxon>Chlorellales</taxon>
        <taxon>Chlorellaceae</taxon>
        <taxon>Apatococcus</taxon>
    </lineage>
</organism>
<feature type="compositionally biased region" description="Low complexity" evidence="2">
    <location>
        <begin position="1818"/>
        <end position="1829"/>
    </location>
</feature>
<accession>A0AAW1QAJ1</accession>
<name>A0AAW1QAJ1_9CHLO</name>
<feature type="compositionally biased region" description="Low complexity" evidence="2">
    <location>
        <begin position="1775"/>
        <end position="1787"/>
    </location>
</feature>
<feature type="region of interest" description="Disordered" evidence="2">
    <location>
        <begin position="208"/>
        <end position="232"/>
    </location>
</feature>
<feature type="compositionally biased region" description="Polar residues" evidence="2">
    <location>
        <begin position="209"/>
        <end position="221"/>
    </location>
</feature>
<feature type="compositionally biased region" description="Low complexity" evidence="2">
    <location>
        <begin position="68"/>
        <end position="81"/>
    </location>
</feature>
<feature type="region of interest" description="Disordered" evidence="2">
    <location>
        <begin position="57"/>
        <end position="86"/>
    </location>
</feature>
<feature type="region of interest" description="Disordered" evidence="2">
    <location>
        <begin position="400"/>
        <end position="467"/>
    </location>
</feature>
<feature type="region of interest" description="Disordered" evidence="2">
    <location>
        <begin position="989"/>
        <end position="1009"/>
    </location>
</feature>
<feature type="compositionally biased region" description="Low complexity" evidence="2">
    <location>
        <begin position="1201"/>
        <end position="1213"/>
    </location>
</feature>
<evidence type="ECO:0000313" key="3">
    <source>
        <dbReference type="EMBL" id="KAK9819096.1"/>
    </source>
</evidence>
<dbReference type="Proteomes" id="UP001438707">
    <property type="component" value="Unassembled WGS sequence"/>
</dbReference>
<dbReference type="PANTHER" id="PTHR13037:SF24">
    <property type="entry name" value="POLYCOMB PROTEIN PCL-RELATED"/>
    <property type="match status" value="1"/>
</dbReference>
<feature type="region of interest" description="Disordered" evidence="2">
    <location>
        <begin position="1583"/>
        <end position="1659"/>
    </location>
</feature>
<feature type="compositionally biased region" description="Low complexity" evidence="2">
    <location>
        <begin position="435"/>
        <end position="458"/>
    </location>
</feature>
<dbReference type="PANTHER" id="PTHR13037">
    <property type="entry name" value="FORMIN"/>
    <property type="match status" value="1"/>
</dbReference>
<feature type="region of interest" description="Disordered" evidence="2">
    <location>
        <begin position="1672"/>
        <end position="1886"/>
    </location>
</feature>
<feature type="region of interest" description="Disordered" evidence="2">
    <location>
        <begin position="1190"/>
        <end position="1264"/>
    </location>
</feature>
<keyword evidence="1" id="KW-0945">Host-virus interaction</keyword>
<feature type="compositionally biased region" description="Low complexity" evidence="2">
    <location>
        <begin position="2751"/>
        <end position="2760"/>
    </location>
</feature>
<feature type="compositionally biased region" description="Polar residues" evidence="2">
    <location>
        <begin position="400"/>
        <end position="412"/>
    </location>
</feature>
<feature type="compositionally biased region" description="Basic and acidic residues" evidence="2">
    <location>
        <begin position="2880"/>
        <end position="2890"/>
    </location>
</feature>
<feature type="compositionally biased region" description="Basic residues" evidence="2">
    <location>
        <begin position="1845"/>
        <end position="1856"/>
    </location>
</feature>
<feature type="compositionally biased region" description="Low complexity" evidence="2">
    <location>
        <begin position="2232"/>
        <end position="2256"/>
    </location>
</feature>
<feature type="compositionally biased region" description="Basic residues" evidence="2">
    <location>
        <begin position="2891"/>
        <end position="2900"/>
    </location>
</feature>
<reference evidence="3 4" key="1">
    <citation type="journal article" date="2024" name="Nat. Commun.">
        <title>Phylogenomics reveals the evolutionary origins of lichenization in chlorophyte algae.</title>
        <authorList>
            <person name="Puginier C."/>
            <person name="Libourel C."/>
            <person name="Otte J."/>
            <person name="Skaloud P."/>
            <person name="Haon M."/>
            <person name="Grisel S."/>
            <person name="Petersen M."/>
            <person name="Berrin J.G."/>
            <person name="Delaux P.M."/>
            <person name="Dal Grande F."/>
            <person name="Keller J."/>
        </authorList>
    </citation>
    <scope>NUCLEOTIDE SEQUENCE [LARGE SCALE GENOMIC DNA]</scope>
    <source>
        <strain evidence="3 4">SAG 2145</strain>
    </source>
</reference>
<evidence type="ECO:0000313" key="4">
    <source>
        <dbReference type="Proteomes" id="UP001438707"/>
    </source>
</evidence>
<feature type="region of interest" description="Disordered" evidence="2">
    <location>
        <begin position="853"/>
        <end position="873"/>
    </location>
</feature>
<proteinExistence type="predicted"/>
<feature type="compositionally biased region" description="Basic and acidic residues" evidence="2">
    <location>
        <begin position="1309"/>
        <end position="1318"/>
    </location>
</feature>
<feature type="compositionally biased region" description="Basic and acidic residues" evidence="2">
    <location>
        <begin position="1464"/>
        <end position="1475"/>
    </location>
</feature>
<feature type="compositionally biased region" description="Basic residues" evidence="2">
    <location>
        <begin position="1589"/>
        <end position="1615"/>
    </location>
</feature>
<feature type="region of interest" description="Disordered" evidence="2">
    <location>
        <begin position="3641"/>
        <end position="3661"/>
    </location>
</feature>
<feature type="compositionally biased region" description="Basic residues" evidence="2">
    <location>
        <begin position="2358"/>
        <end position="2371"/>
    </location>
</feature>
<feature type="compositionally biased region" description="Polar residues" evidence="2">
    <location>
        <begin position="1379"/>
        <end position="1394"/>
    </location>
</feature>